<dbReference type="SUPFAM" id="SSF52980">
    <property type="entry name" value="Restriction endonuclease-like"/>
    <property type="match status" value="1"/>
</dbReference>
<evidence type="ECO:0000313" key="2">
    <source>
        <dbReference type="EMBL" id="MBK5929412.1"/>
    </source>
</evidence>
<proteinExistence type="predicted"/>
<dbReference type="InterPro" id="IPR008538">
    <property type="entry name" value="Uma2"/>
</dbReference>
<dbReference type="CDD" id="cd06260">
    <property type="entry name" value="DUF820-like"/>
    <property type="match status" value="1"/>
</dbReference>
<comment type="caution">
    <text evidence="2">The sequence shown here is derived from an EMBL/GenBank/DDBJ whole genome shotgun (WGS) entry which is preliminary data.</text>
</comment>
<name>A0AAJ0UDF4_HALSE</name>
<dbReference type="InterPro" id="IPR012296">
    <property type="entry name" value="Nuclease_put_TT1808"/>
</dbReference>
<gene>
    <name evidence="2" type="ORF">CCR82_02395</name>
</gene>
<protein>
    <recommendedName>
        <fullName evidence="1">Putative restriction endonuclease domain-containing protein</fullName>
    </recommendedName>
</protein>
<dbReference type="InterPro" id="IPR011335">
    <property type="entry name" value="Restrct_endonuc-II-like"/>
</dbReference>
<evidence type="ECO:0000259" key="1">
    <source>
        <dbReference type="Pfam" id="PF05685"/>
    </source>
</evidence>
<accession>A0AAJ0UDF4</accession>
<sequence length="151" mass="16478">MQWSDVVDNAMFADLPFKIELTKFGKLLMSPASNEHGRIQSHLSAMLLQQQPGGDVVAECSIATADGIKVADVAWLSADFVARHGFVTPYPKAPDICIEIVSPSNSIVEMKEKAKLYLDSGALEVWIVHSLDQIEFLGVDGKLLKSVLIPL</sequence>
<organism evidence="2 3">
    <name type="scientific">Halochromatium salexigens</name>
    <name type="common">Chromatium salexigens</name>
    <dbReference type="NCBI Taxonomy" id="49447"/>
    <lineage>
        <taxon>Bacteria</taxon>
        <taxon>Pseudomonadati</taxon>
        <taxon>Pseudomonadota</taxon>
        <taxon>Gammaproteobacteria</taxon>
        <taxon>Chromatiales</taxon>
        <taxon>Chromatiaceae</taxon>
        <taxon>Halochromatium</taxon>
    </lineage>
</organism>
<dbReference type="Gene3D" id="3.90.1570.10">
    <property type="entry name" value="tt1808, chain A"/>
    <property type="match status" value="1"/>
</dbReference>
<feature type="domain" description="Putative restriction endonuclease" evidence="1">
    <location>
        <begin position="17"/>
        <end position="129"/>
    </location>
</feature>
<dbReference type="AlphaFoldDB" id="A0AAJ0UDF4"/>
<dbReference type="Pfam" id="PF05685">
    <property type="entry name" value="Uma2"/>
    <property type="match status" value="1"/>
</dbReference>
<keyword evidence="3" id="KW-1185">Reference proteome</keyword>
<dbReference type="Proteomes" id="UP001296967">
    <property type="component" value="Unassembled WGS sequence"/>
</dbReference>
<dbReference type="RefSeq" id="WP_201243768.1">
    <property type="nucleotide sequence ID" value="NZ_NHSF01000015.1"/>
</dbReference>
<reference evidence="2" key="1">
    <citation type="submission" date="2017-05" db="EMBL/GenBank/DDBJ databases">
        <authorList>
            <person name="Imhoff J.F."/>
            <person name="Rahn T."/>
            <person name="Kuenzel S."/>
            <person name="Neulinger S.C."/>
        </authorList>
    </citation>
    <scope>NUCLEOTIDE SEQUENCE</scope>
    <source>
        <strain evidence="2">DSM 4395</strain>
    </source>
</reference>
<dbReference type="PANTHER" id="PTHR34107">
    <property type="entry name" value="SLL0198 PROTEIN-RELATED"/>
    <property type="match status" value="1"/>
</dbReference>
<evidence type="ECO:0000313" key="3">
    <source>
        <dbReference type="Proteomes" id="UP001296967"/>
    </source>
</evidence>
<reference evidence="2" key="2">
    <citation type="journal article" date="2020" name="Microorganisms">
        <title>Osmotic Adaptation and Compatible Solute Biosynthesis of Phototrophic Bacteria as Revealed from Genome Analyses.</title>
        <authorList>
            <person name="Imhoff J.F."/>
            <person name="Rahn T."/>
            <person name="Kunzel S."/>
            <person name="Keller A."/>
            <person name="Neulinger S.C."/>
        </authorList>
    </citation>
    <scope>NUCLEOTIDE SEQUENCE</scope>
    <source>
        <strain evidence="2">DSM 4395</strain>
    </source>
</reference>
<dbReference type="PANTHER" id="PTHR34107:SF4">
    <property type="entry name" value="SLL1222 PROTEIN"/>
    <property type="match status" value="1"/>
</dbReference>
<dbReference type="EMBL" id="NHSF01000015">
    <property type="protein sequence ID" value="MBK5929412.1"/>
    <property type="molecule type" value="Genomic_DNA"/>
</dbReference>